<reference evidence="7" key="1">
    <citation type="submission" date="2023-07" db="EMBL/GenBank/DDBJ databases">
        <title>Conexibacter stalactiti sp. nov., isolated from stalactites in a lava cave and emended description of the genus Conexibacter.</title>
        <authorList>
            <person name="Lee S.D."/>
        </authorList>
    </citation>
    <scope>NUCLEOTIDE SEQUENCE [LARGE SCALE GENOMIC DNA]</scope>
    <source>
        <strain evidence="7">KCTC 39840</strain>
    </source>
</reference>
<keyword evidence="3" id="KW-0804">Transcription</keyword>
<proteinExistence type="predicted"/>
<evidence type="ECO:0000313" key="6">
    <source>
        <dbReference type="EMBL" id="MDW5597881.1"/>
    </source>
</evidence>
<dbReference type="Gene3D" id="1.10.357.10">
    <property type="entry name" value="Tetracycline Repressor, domain 2"/>
    <property type="match status" value="1"/>
</dbReference>
<evidence type="ECO:0000313" key="7">
    <source>
        <dbReference type="Proteomes" id="UP001284601"/>
    </source>
</evidence>
<dbReference type="PRINTS" id="PR00455">
    <property type="entry name" value="HTHTETR"/>
</dbReference>
<dbReference type="SUPFAM" id="SSF46689">
    <property type="entry name" value="Homeodomain-like"/>
    <property type="match status" value="1"/>
</dbReference>
<dbReference type="SUPFAM" id="SSF48498">
    <property type="entry name" value="Tetracyclin repressor-like, C-terminal domain"/>
    <property type="match status" value="1"/>
</dbReference>
<comment type="caution">
    <text evidence="6">The sequence shown here is derived from an EMBL/GenBank/DDBJ whole genome shotgun (WGS) entry which is preliminary data.</text>
</comment>
<dbReference type="PROSITE" id="PS50977">
    <property type="entry name" value="HTH_TETR_2"/>
    <property type="match status" value="1"/>
</dbReference>
<dbReference type="PANTHER" id="PTHR30055">
    <property type="entry name" value="HTH-TYPE TRANSCRIPTIONAL REGULATOR RUTR"/>
    <property type="match status" value="1"/>
</dbReference>
<keyword evidence="7" id="KW-1185">Reference proteome</keyword>
<keyword evidence="2 4" id="KW-0238">DNA-binding</keyword>
<keyword evidence="1" id="KW-0805">Transcription regulation</keyword>
<evidence type="ECO:0000256" key="3">
    <source>
        <dbReference type="ARBA" id="ARBA00023163"/>
    </source>
</evidence>
<dbReference type="Pfam" id="PF00440">
    <property type="entry name" value="TetR_N"/>
    <property type="match status" value="1"/>
</dbReference>
<evidence type="ECO:0000259" key="5">
    <source>
        <dbReference type="PROSITE" id="PS50977"/>
    </source>
</evidence>
<dbReference type="InterPro" id="IPR036271">
    <property type="entry name" value="Tet_transcr_reg_TetR-rel_C_sf"/>
</dbReference>
<organism evidence="6 7">
    <name type="scientific">Conexibacter stalactiti</name>
    <dbReference type="NCBI Taxonomy" id="1940611"/>
    <lineage>
        <taxon>Bacteria</taxon>
        <taxon>Bacillati</taxon>
        <taxon>Actinomycetota</taxon>
        <taxon>Thermoleophilia</taxon>
        <taxon>Solirubrobacterales</taxon>
        <taxon>Conexibacteraceae</taxon>
        <taxon>Conexibacter</taxon>
    </lineage>
</organism>
<dbReference type="RefSeq" id="WP_318600352.1">
    <property type="nucleotide sequence ID" value="NZ_JAWSTH010000108.1"/>
</dbReference>
<feature type="DNA-binding region" description="H-T-H motif" evidence="4">
    <location>
        <begin position="38"/>
        <end position="57"/>
    </location>
</feature>
<sequence>MAEPHGDATTRPPYAEGRDALLDAAARVVARDGFRGLTYRSVAQEAGTTHGLVSYHFRSRDRLIHETAMKARREAIEGSALEPASGRVEEFADHLSRLATEAPEGQVFQFELALEARRRAELEPEVRALYEEYYAVTARALSAIGVADPSPALVRLVFAALDGLTLQQLIFDRPADTEAAVAELQTLLRGLAP</sequence>
<gene>
    <name evidence="6" type="ORF">R7226_26240</name>
</gene>
<dbReference type="PANTHER" id="PTHR30055:SF234">
    <property type="entry name" value="HTH-TYPE TRANSCRIPTIONAL REGULATOR BETI"/>
    <property type="match status" value="1"/>
</dbReference>
<dbReference type="InterPro" id="IPR009057">
    <property type="entry name" value="Homeodomain-like_sf"/>
</dbReference>
<name>A0ABU4HX63_9ACTN</name>
<dbReference type="InterPro" id="IPR001647">
    <property type="entry name" value="HTH_TetR"/>
</dbReference>
<dbReference type="InterPro" id="IPR050109">
    <property type="entry name" value="HTH-type_TetR-like_transc_reg"/>
</dbReference>
<dbReference type="Pfam" id="PF17940">
    <property type="entry name" value="TetR_C_31"/>
    <property type="match status" value="1"/>
</dbReference>
<evidence type="ECO:0000256" key="2">
    <source>
        <dbReference type="ARBA" id="ARBA00023125"/>
    </source>
</evidence>
<evidence type="ECO:0000256" key="4">
    <source>
        <dbReference type="PROSITE-ProRule" id="PRU00335"/>
    </source>
</evidence>
<dbReference type="EMBL" id="JAWSTH010000108">
    <property type="protein sequence ID" value="MDW5597881.1"/>
    <property type="molecule type" value="Genomic_DNA"/>
</dbReference>
<evidence type="ECO:0000256" key="1">
    <source>
        <dbReference type="ARBA" id="ARBA00023015"/>
    </source>
</evidence>
<feature type="domain" description="HTH tetR-type" evidence="5">
    <location>
        <begin position="15"/>
        <end position="75"/>
    </location>
</feature>
<dbReference type="Proteomes" id="UP001284601">
    <property type="component" value="Unassembled WGS sequence"/>
</dbReference>
<protein>
    <submittedName>
        <fullName evidence="6">TetR family transcriptional regulator</fullName>
    </submittedName>
</protein>
<dbReference type="InterPro" id="IPR041583">
    <property type="entry name" value="TetR_C_31"/>
</dbReference>
<accession>A0ABU4HX63</accession>